<evidence type="ECO:0000256" key="6">
    <source>
        <dbReference type="PIRSR" id="PIRSR001365-2"/>
    </source>
</evidence>
<protein>
    <submittedName>
        <fullName evidence="7">4-hydroxy-tetrahydrodipicolinate synthase</fullName>
    </submittedName>
</protein>
<evidence type="ECO:0000256" key="1">
    <source>
        <dbReference type="ARBA" id="ARBA00007592"/>
    </source>
</evidence>
<organism evidence="7 8">
    <name type="scientific">Geodermatophilus poikilotrophus</name>
    <dbReference type="NCBI Taxonomy" id="1333667"/>
    <lineage>
        <taxon>Bacteria</taxon>
        <taxon>Bacillati</taxon>
        <taxon>Actinomycetota</taxon>
        <taxon>Actinomycetes</taxon>
        <taxon>Geodermatophilales</taxon>
        <taxon>Geodermatophilaceae</taxon>
        <taxon>Geodermatophilus</taxon>
    </lineage>
</organism>
<dbReference type="GO" id="GO:0008840">
    <property type="term" value="F:4-hydroxy-tetrahydrodipicolinate synthase activity"/>
    <property type="evidence" value="ECO:0007669"/>
    <property type="project" value="TreeGrafter"/>
</dbReference>
<evidence type="ECO:0000256" key="3">
    <source>
        <dbReference type="ARBA" id="ARBA00023270"/>
    </source>
</evidence>
<keyword evidence="8" id="KW-1185">Reference proteome</keyword>
<dbReference type="InterPro" id="IPR013785">
    <property type="entry name" value="Aldolase_TIM"/>
</dbReference>
<dbReference type="Pfam" id="PF00701">
    <property type="entry name" value="DHDPS"/>
    <property type="match status" value="1"/>
</dbReference>
<sequence>MPPLFTGVGVALVTLFDDDGRLDTTATADLAVRLTDLGMRSVLVAGTTGEAMSLSADERSALISAVRGAVPADVPVLAGTGAPTGAQAADLTTRAFDAGADAALVLSPPAVADPRPYYERVAQAAADRPLLAYHFPFAASPGIPVEVLPELPVTGLKDSSGDAGRLLDELEVFDRDIYVGATTVLTMGGAVGATGAILVLANAEPERCTAAFAGDGKAQVELAAPHRASMVGFPAGIKDMVAARFGVSAVARIGA</sequence>
<dbReference type="AlphaFoldDB" id="A0A1I0GRM6"/>
<gene>
    <name evidence="7" type="ORF">SAMN04488546_3495</name>
</gene>
<evidence type="ECO:0000256" key="2">
    <source>
        <dbReference type="ARBA" id="ARBA00023239"/>
    </source>
</evidence>
<name>A0A1I0GRM6_9ACTN</name>
<dbReference type="RefSeq" id="WP_091446232.1">
    <property type="nucleotide sequence ID" value="NZ_FOIE01000007.1"/>
</dbReference>
<evidence type="ECO:0000313" key="8">
    <source>
        <dbReference type="Proteomes" id="UP000198507"/>
    </source>
</evidence>
<dbReference type="InterPro" id="IPR020624">
    <property type="entry name" value="Schiff_base-form_aldolases_CS"/>
</dbReference>
<dbReference type="Gene3D" id="3.20.20.70">
    <property type="entry name" value="Aldolase class I"/>
    <property type="match status" value="1"/>
</dbReference>
<feature type="binding site" evidence="6">
    <location>
        <position position="48"/>
    </location>
    <ligand>
        <name>pyruvate</name>
        <dbReference type="ChEBI" id="CHEBI:15361"/>
    </ligand>
</feature>
<keyword evidence="2 4" id="KW-0456">Lyase</keyword>
<dbReference type="SUPFAM" id="SSF51569">
    <property type="entry name" value="Aldolase"/>
    <property type="match status" value="1"/>
</dbReference>
<evidence type="ECO:0000313" key="7">
    <source>
        <dbReference type="EMBL" id="SET74023.1"/>
    </source>
</evidence>
<accession>A0A1I0GRM6</accession>
<evidence type="ECO:0000256" key="5">
    <source>
        <dbReference type="PIRSR" id="PIRSR001365-1"/>
    </source>
</evidence>
<dbReference type="Proteomes" id="UP000198507">
    <property type="component" value="Unassembled WGS sequence"/>
</dbReference>
<reference evidence="8" key="1">
    <citation type="submission" date="2016-10" db="EMBL/GenBank/DDBJ databases">
        <authorList>
            <person name="Varghese N."/>
            <person name="Submissions S."/>
        </authorList>
    </citation>
    <scope>NUCLEOTIDE SEQUENCE [LARGE SCALE GENOMIC DNA]</scope>
    <source>
        <strain evidence="8">DSM 44209</strain>
    </source>
</reference>
<feature type="active site" description="Schiff-base intermediate with substrate" evidence="5">
    <location>
        <position position="157"/>
    </location>
</feature>
<keyword evidence="3" id="KW-0704">Schiff base</keyword>
<dbReference type="CDD" id="cd00408">
    <property type="entry name" value="DHDPS-like"/>
    <property type="match status" value="1"/>
</dbReference>
<dbReference type="PROSITE" id="PS00665">
    <property type="entry name" value="DHDPS_1"/>
    <property type="match status" value="1"/>
</dbReference>
<feature type="binding site" evidence="6">
    <location>
        <position position="197"/>
    </location>
    <ligand>
        <name>pyruvate</name>
        <dbReference type="ChEBI" id="CHEBI:15361"/>
    </ligand>
</feature>
<evidence type="ECO:0000256" key="4">
    <source>
        <dbReference type="PIRNR" id="PIRNR001365"/>
    </source>
</evidence>
<dbReference type="OrthoDB" id="3680506at2"/>
<dbReference type="EMBL" id="FOIE01000007">
    <property type="protein sequence ID" value="SET74023.1"/>
    <property type="molecule type" value="Genomic_DNA"/>
</dbReference>
<comment type="similarity">
    <text evidence="1 4">Belongs to the DapA family.</text>
</comment>
<dbReference type="PIRSF" id="PIRSF001365">
    <property type="entry name" value="DHDPS"/>
    <property type="match status" value="1"/>
</dbReference>
<dbReference type="PRINTS" id="PR00146">
    <property type="entry name" value="DHPICSNTHASE"/>
</dbReference>
<dbReference type="PANTHER" id="PTHR12128:SF66">
    <property type="entry name" value="4-HYDROXY-2-OXOGLUTARATE ALDOLASE, MITOCHONDRIAL"/>
    <property type="match status" value="1"/>
</dbReference>
<dbReference type="PANTHER" id="PTHR12128">
    <property type="entry name" value="DIHYDRODIPICOLINATE SYNTHASE"/>
    <property type="match status" value="1"/>
</dbReference>
<dbReference type="SMART" id="SM01130">
    <property type="entry name" value="DHDPS"/>
    <property type="match status" value="1"/>
</dbReference>
<dbReference type="InterPro" id="IPR002220">
    <property type="entry name" value="DapA-like"/>
</dbReference>
<proteinExistence type="inferred from homology"/>
<feature type="active site" description="Proton donor/acceptor" evidence="5">
    <location>
        <position position="133"/>
    </location>
</feature>